<evidence type="ECO:0000313" key="2">
    <source>
        <dbReference type="EMBL" id="GAA0564620.1"/>
    </source>
</evidence>
<dbReference type="Pfam" id="PF00196">
    <property type="entry name" value="GerE"/>
    <property type="match status" value="1"/>
</dbReference>
<dbReference type="InterPro" id="IPR027417">
    <property type="entry name" value="P-loop_NTPase"/>
</dbReference>
<dbReference type="InterPro" id="IPR058852">
    <property type="entry name" value="HTH_77"/>
</dbReference>
<dbReference type="PROSITE" id="PS50043">
    <property type="entry name" value="HTH_LUXR_2"/>
    <property type="match status" value="1"/>
</dbReference>
<dbReference type="Gene3D" id="1.25.40.10">
    <property type="entry name" value="Tetratricopeptide repeat domain"/>
    <property type="match status" value="1"/>
</dbReference>
<dbReference type="RefSeq" id="WP_193755470.1">
    <property type="nucleotide sequence ID" value="NZ_BAAAGS010000113.1"/>
</dbReference>
<protein>
    <submittedName>
        <fullName evidence="2">LuxR family transcriptional regulator</fullName>
    </submittedName>
</protein>
<dbReference type="PRINTS" id="PR00364">
    <property type="entry name" value="DISEASERSIST"/>
</dbReference>
<dbReference type="EMBL" id="BAAAGS010000113">
    <property type="protein sequence ID" value="GAA0564620.1"/>
    <property type="molecule type" value="Genomic_DNA"/>
</dbReference>
<reference evidence="3" key="1">
    <citation type="journal article" date="2019" name="Int. J. Syst. Evol. Microbiol.">
        <title>The Global Catalogue of Microorganisms (GCM) 10K type strain sequencing project: providing services to taxonomists for standard genome sequencing and annotation.</title>
        <authorList>
            <consortium name="The Broad Institute Genomics Platform"/>
            <consortium name="The Broad Institute Genome Sequencing Center for Infectious Disease"/>
            <person name="Wu L."/>
            <person name="Ma J."/>
        </authorList>
    </citation>
    <scope>NUCLEOTIDE SEQUENCE [LARGE SCALE GENOMIC DNA]</scope>
    <source>
        <strain evidence="3">JCM 10303</strain>
    </source>
</reference>
<evidence type="ECO:0000313" key="3">
    <source>
        <dbReference type="Proteomes" id="UP001500729"/>
    </source>
</evidence>
<dbReference type="SMART" id="SM00421">
    <property type="entry name" value="HTH_LUXR"/>
    <property type="match status" value="1"/>
</dbReference>
<dbReference type="Pfam" id="PF00931">
    <property type="entry name" value="NB-ARC"/>
    <property type="match status" value="1"/>
</dbReference>
<dbReference type="PANTHER" id="PTHR47691">
    <property type="entry name" value="REGULATOR-RELATED"/>
    <property type="match status" value="1"/>
</dbReference>
<proteinExistence type="predicted"/>
<dbReference type="Gene3D" id="1.10.10.10">
    <property type="entry name" value="Winged helix-like DNA-binding domain superfamily/Winged helix DNA-binding domain"/>
    <property type="match status" value="1"/>
</dbReference>
<dbReference type="SUPFAM" id="SSF48452">
    <property type="entry name" value="TPR-like"/>
    <property type="match status" value="1"/>
</dbReference>
<accession>A0ABP3PD51</accession>
<dbReference type="SUPFAM" id="SSF52540">
    <property type="entry name" value="P-loop containing nucleoside triphosphate hydrolases"/>
    <property type="match status" value="1"/>
</dbReference>
<dbReference type="Pfam" id="PF25872">
    <property type="entry name" value="HTH_77"/>
    <property type="match status" value="1"/>
</dbReference>
<evidence type="ECO:0000259" key="1">
    <source>
        <dbReference type="PROSITE" id="PS50043"/>
    </source>
</evidence>
<dbReference type="Gene3D" id="3.40.50.300">
    <property type="entry name" value="P-loop containing nucleotide triphosphate hydrolases"/>
    <property type="match status" value="1"/>
</dbReference>
<gene>
    <name evidence="2" type="ORF">GCM10009533_70710</name>
</gene>
<sequence length="766" mass="83889">MPVDITTFVGRRREVTDVRQLLSSSRLVTLTGAGGVGKTRLALQAARNVRRAFPHGVWVVELGALRQPGLVVEAAAATLGIEGRSSRGLIDQLSDYVRDNHLLLVLDNCEHLLDSCALLADHLLRTAPRLTILATSREALNITGETVYPVLPMSLPEPQPPLPSVQALSRYEAVALFEERAKAIRPGFTVDDDNAAAVVQLCRRLDGMPLAIELAAARLQALSVEQVVQRLDDRYRLLTAGSRAALPQQQTLRALIDWSHDLCTPAERVLWARLSVFAGTFDLAAAETVCAGDGIEANDVAALVVGLVSKSVLLLDGDSPQPRYRLLETIRQYGAEQLTSLGDVATPRRHRDYFADLVAGAERGLFTPDQARSLGRLRREHLNLRALLEFCVTVPGEAPTGLVAASGLWQYWPSSGSLSEGLRWLDGLLAMSPEATEQRAWGLSVTAWLAILQGDLTSAADRLDEARTLGQDLDDRRTLGYVALFSGIITALHGDPQRARSLYEEALAYHRVVHEPIGIAMALYRSALIAFLNGDSQEVHARCDECCSLCDTYHERWWKAYALWVLGLQVWRDGDPQRATAVQSDAVRRFHEVNDLLGAALSMEAIAWVAAEGPRDEACRAATLLGAADTLWQALGTPLAEFTYLSGYRRDCEKAVRRTCGSKAYESAFDDGRHLDLDDAVRIALGDAPQRTERAASQDEWSLLTPREREIAALTTEGLSNKEISARLVISQRTAEAHIEHILVKLGFSSRSQIAAWAAEHQPTTG</sequence>
<keyword evidence="3" id="KW-1185">Reference proteome</keyword>
<dbReference type="CDD" id="cd06170">
    <property type="entry name" value="LuxR_C_like"/>
    <property type="match status" value="1"/>
</dbReference>
<dbReference type="Proteomes" id="UP001500729">
    <property type="component" value="Unassembled WGS sequence"/>
</dbReference>
<dbReference type="PANTHER" id="PTHR47691:SF3">
    <property type="entry name" value="HTH-TYPE TRANSCRIPTIONAL REGULATOR RV0890C-RELATED"/>
    <property type="match status" value="1"/>
</dbReference>
<dbReference type="InterPro" id="IPR000792">
    <property type="entry name" value="Tscrpt_reg_LuxR_C"/>
</dbReference>
<dbReference type="InterPro" id="IPR036388">
    <property type="entry name" value="WH-like_DNA-bd_sf"/>
</dbReference>
<dbReference type="InterPro" id="IPR011990">
    <property type="entry name" value="TPR-like_helical_dom_sf"/>
</dbReference>
<feature type="domain" description="HTH luxR-type" evidence="1">
    <location>
        <begin position="697"/>
        <end position="762"/>
    </location>
</feature>
<comment type="caution">
    <text evidence="2">The sequence shown here is derived from an EMBL/GenBank/DDBJ whole genome shotgun (WGS) entry which is preliminary data.</text>
</comment>
<dbReference type="InterPro" id="IPR016032">
    <property type="entry name" value="Sig_transdc_resp-reg_C-effctor"/>
</dbReference>
<organism evidence="2 3">
    <name type="scientific">Saccharopolyspora erythraea</name>
    <name type="common">Streptomyces erythraeus</name>
    <dbReference type="NCBI Taxonomy" id="1836"/>
    <lineage>
        <taxon>Bacteria</taxon>
        <taxon>Bacillati</taxon>
        <taxon>Actinomycetota</taxon>
        <taxon>Actinomycetes</taxon>
        <taxon>Pseudonocardiales</taxon>
        <taxon>Pseudonocardiaceae</taxon>
        <taxon>Saccharopolyspora</taxon>
    </lineage>
</organism>
<name>A0ABP3PD51_SACER</name>
<dbReference type="SUPFAM" id="SSF46894">
    <property type="entry name" value="C-terminal effector domain of the bipartite response regulators"/>
    <property type="match status" value="1"/>
</dbReference>
<dbReference type="InterPro" id="IPR002182">
    <property type="entry name" value="NB-ARC"/>
</dbReference>
<dbReference type="PRINTS" id="PR00038">
    <property type="entry name" value="HTHLUXR"/>
</dbReference>